<dbReference type="EMBL" id="JQGA01001272">
    <property type="protein sequence ID" value="KGO67616.1"/>
    <property type="molecule type" value="Genomic_DNA"/>
</dbReference>
<name>A0A0A2KL51_PENIT</name>
<keyword evidence="2" id="KW-0808">Transferase</keyword>
<dbReference type="PANTHER" id="PTHR21310">
    <property type="entry name" value="AMINOGLYCOSIDE PHOSPHOTRANSFERASE-RELATED-RELATED"/>
    <property type="match status" value="1"/>
</dbReference>
<evidence type="ECO:0000313" key="3">
    <source>
        <dbReference type="Proteomes" id="UP000030104"/>
    </source>
</evidence>
<dbReference type="Proteomes" id="UP000030104">
    <property type="component" value="Unassembled WGS sequence"/>
</dbReference>
<dbReference type="Pfam" id="PF01636">
    <property type="entry name" value="APH"/>
    <property type="match status" value="1"/>
</dbReference>
<gene>
    <name evidence="2" type="ORF">PITC_063790</name>
</gene>
<accession>A0A0A2KL51</accession>
<dbReference type="OMA" id="YWPQGLD"/>
<dbReference type="InterPro" id="IPR002575">
    <property type="entry name" value="Aminoglycoside_PTrfase"/>
</dbReference>
<dbReference type="InterPro" id="IPR051678">
    <property type="entry name" value="AGP_Transferase"/>
</dbReference>
<evidence type="ECO:0000313" key="2">
    <source>
        <dbReference type="EMBL" id="KGO67616.1"/>
    </source>
</evidence>
<protein>
    <submittedName>
        <fullName evidence="2">Aminoglycoside phosphotransferase</fullName>
    </submittedName>
</protein>
<proteinExistence type="predicted"/>
<dbReference type="HOGENOM" id="CLU_028906_4_1_1"/>
<keyword evidence="3" id="KW-1185">Reference proteome</keyword>
<evidence type="ECO:0000259" key="1">
    <source>
        <dbReference type="Pfam" id="PF01636"/>
    </source>
</evidence>
<feature type="domain" description="Aminoglycoside phosphotransferase" evidence="1">
    <location>
        <begin position="71"/>
        <end position="327"/>
    </location>
</feature>
<dbReference type="STRING" id="40296.A0A0A2KL51"/>
<dbReference type="PANTHER" id="PTHR21310:SF37">
    <property type="entry name" value="AMINOGLYCOSIDE PHOSPHOTRANSFERASE DOMAIN-CONTAINING PROTEIN"/>
    <property type="match status" value="1"/>
</dbReference>
<dbReference type="SUPFAM" id="SSF56112">
    <property type="entry name" value="Protein kinase-like (PK-like)"/>
    <property type="match status" value="1"/>
</dbReference>
<reference evidence="2 3" key="1">
    <citation type="journal article" date="2015" name="Mol. Plant Microbe Interact.">
        <title>Genome, transcriptome, and functional analyses of Penicillium expansum provide new insights into secondary metabolism and pathogenicity.</title>
        <authorList>
            <person name="Ballester A.R."/>
            <person name="Marcet-Houben M."/>
            <person name="Levin E."/>
            <person name="Sela N."/>
            <person name="Selma-Lazaro C."/>
            <person name="Carmona L."/>
            <person name="Wisniewski M."/>
            <person name="Droby S."/>
            <person name="Gonzalez-Candelas L."/>
            <person name="Gabaldon T."/>
        </authorList>
    </citation>
    <scope>NUCLEOTIDE SEQUENCE [LARGE SCALE GENOMIC DNA]</scope>
    <source>
        <strain evidence="2 3">PHI-1</strain>
    </source>
</reference>
<dbReference type="PhylomeDB" id="A0A0A2KL51"/>
<dbReference type="OrthoDB" id="5412996at2759"/>
<organism evidence="2 3">
    <name type="scientific">Penicillium italicum</name>
    <name type="common">Blue mold</name>
    <dbReference type="NCBI Taxonomy" id="40296"/>
    <lineage>
        <taxon>Eukaryota</taxon>
        <taxon>Fungi</taxon>
        <taxon>Dikarya</taxon>
        <taxon>Ascomycota</taxon>
        <taxon>Pezizomycotina</taxon>
        <taxon>Eurotiomycetes</taxon>
        <taxon>Eurotiomycetidae</taxon>
        <taxon>Eurotiales</taxon>
        <taxon>Aspergillaceae</taxon>
        <taxon>Penicillium</taxon>
    </lineage>
</organism>
<dbReference type="InterPro" id="IPR011009">
    <property type="entry name" value="Kinase-like_dom_sf"/>
</dbReference>
<dbReference type="AlphaFoldDB" id="A0A0A2KL51"/>
<sequence>MQPRMCYDDVAWEKREEISEAWIAQFTNHDIFNELGCFLVRHHKPSEPDLFDFLETGGFNISFKMRYESTSSAIIRLPQPGAIMFPEEKVRNEVAIMRYILDQTSIPAPFILDWGTRKDSPLELGPYMIMEFMDHHTSMYDVLNMPGRSRAHRGILNPHFDEDELERLYGELAHILLQLSRPAFCHIGSLSQVDDFTWEVAYRPLSMPMNELIRLGSLPQACLPSLDTTFDTASSYFESLAELHIAHLMNQRNDAVNSADDCRRKFVARCLFRKLARERKLTKRWASFENGPFKLWCDDFRPGNVLLNKESKIAAVVDWEFTYAAPVEFSYAPPWWLLIKKPEYWSTDGGLDDWCGEYERRLETFLRAMISRENEAIRKCQLKENQRLSGPMRESWESGDFWVAYAARNNFAFDAIYWQKIDVRFFGPTTCPDPADAWKERLGHLNAEEKRDMEQVVSQQLENMKSRVLAWDPDECTLSHIDLARKKAETEESEIKETGIGADESEKVDVQVEVDEAGADMVSTEFATLAV</sequence>
<comment type="caution">
    <text evidence="2">The sequence shown here is derived from an EMBL/GenBank/DDBJ whole genome shotgun (WGS) entry which is preliminary data.</text>
</comment>
<dbReference type="GO" id="GO:0016740">
    <property type="term" value="F:transferase activity"/>
    <property type="evidence" value="ECO:0007669"/>
    <property type="project" value="UniProtKB-KW"/>
</dbReference>